<dbReference type="RefSeq" id="WP_203166111.1">
    <property type="nucleotide sequence ID" value="NZ_JAEVLS010000001.1"/>
</dbReference>
<evidence type="ECO:0000256" key="4">
    <source>
        <dbReference type="ARBA" id="ARBA00022982"/>
    </source>
</evidence>
<keyword evidence="1" id="KW-0813">Transport</keyword>
<dbReference type="Pfam" id="PF00034">
    <property type="entry name" value="Cytochrom_C"/>
    <property type="match status" value="2"/>
</dbReference>
<sequence>MTFRLGPVTVLGLGLLGAMMTTGAGAADAAKGKVLAYTCHGCHGVPDYKNAFPNYRVPKLGGQNEAYIVSALNAYANGERPHPTMHAQAVTLTPEERADIAAFFAAEGGLQNKEVVGTPPPATQTCVACHGADGAKTVAPDYPKLAGQPADYLVHALKDYKSGKRKNPIMAGIISGVDEKDFEAIAEFFSRQQALCTTDQIQKHGKCAAE</sequence>
<name>A0ABS1WT82_9GAMM</name>
<dbReference type="InterPro" id="IPR050597">
    <property type="entry name" value="Cytochrome_c_Oxidase_Subunit"/>
</dbReference>
<dbReference type="PANTHER" id="PTHR33751">
    <property type="entry name" value="CBB3-TYPE CYTOCHROME C OXIDASE SUBUNIT FIXP"/>
    <property type="match status" value="1"/>
</dbReference>
<gene>
    <name evidence="9" type="ORF">JM946_05435</name>
</gene>
<keyword evidence="5 6" id="KW-0408">Iron</keyword>
<evidence type="ECO:0000256" key="1">
    <source>
        <dbReference type="ARBA" id="ARBA00022448"/>
    </source>
</evidence>
<feature type="domain" description="Cytochrome c" evidence="8">
    <location>
        <begin position="104"/>
        <end position="193"/>
    </location>
</feature>
<dbReference type="PROSITE" id="PS51007">
    <property type="entry name" value="CYTC"/>
    <property type="match status" value="2"/>
</dbReference>
<keyword evidence="10" id="KW-1185">Reference proteome</keyword>
<dbReference type="InterPro" id="IPR009056">
    <property type="entry name" value="Cyt_c-like_dom"/>
</dbReference>
<dbReference type="InterPro" id="IPR036909">
    <property type="entry name" value="Cyt_c-like_dom_sf"/>
</dbReference>
<keyword evidence="3 6" id="KW-0479">Metal-binding</keyword>
<dbReference type="Proteomes" id="UP000661077">
    <property type="component" value="Unassembled WGS sequence"/>
</dbReference>
<evidence type="ECO:0000256" key="7">
    <source>
        <dbReference type="SAM" id="SignalP"/>
    </source>
</evidence>
<feature type="chain" id="PRO_5046463627" evidence="7">
    <location>
        <begin position="27"/>
        <end position="210"/>
    </location>
</feature>
<organism evidence="9 10">
    <name type="scientific">Steroidobacter gossypii</name>
    <dbReference type="NCBI Taxonomy" id="2805490"/>
    <lineage>
        <taxon>Bacteria</taxon>
        <taxon>Pseudomonadati</taxon>
        <taxon>Pseudomonadota</taxon>
        <taxon>Gammaproteobacteria</taxon>
        <taxon>Steroidobacterales</taxon>
        <taxon>Steroidobacteraceae</taxon>
        <taxon>Steroidobacter</taxon>
    </lineage>
</organism>
<evidence type="ECO:0000313" key="10">
    <source>
        <dbReference type="Proteomes" id="UP000661077"/>
    </source>
</evidence>
<evidence type="ECO:0000256" key="6">
    <source>
        <dbReference type="PROSITE-ProRule" id="PRU00433"/>
    </source>
</evidence>
<keyword evidence="2 6" id="KW-0349">Heme</keyword>
<evidence type="ECO:0000313" key="9">
    <source>
        <dbReference type="EMBL" id="MBM0104175.1"/>
    </source>
</evidence>
<feature type="domain" description="Cytochrome c" evidence="8">
    <location>
        <begin position="27"/>
        <end position="108"/>
    </location>
</feature>
<reference evidence="9 10" key="1">
    <citation type="journal article" date="2021" name="Int. J. Syst. Evol. Microbiol.">
        <title>Steroidobacter gossypii sp. nov., isolated from soil of cotton cropping field.</title>
        <authorList>
            <person name="Huang R."/>
            <person name="Yang S."/>
            <person name="Zhen C."/>
            <person name="Liu W."/>
        </authorList>
    </citation>
    <scope>NUCLEOTIDE SEQUENCE [LARGE SCALE GENOMIC DNA]</scope>
    <source>
        <strain evidence="9 10">S1-65</strain>
    </source>
</reference>
<keyword evidence="4" id="KW-0249">Electron transport</keyword>
<feature type="signal peptide" evidence="7">
    <location>
        <begin position="1"/>
        <end position="26"/>
    </location>
</feature>
<dbReference type="SUPFAM" id="SSF46626">
    <property type="entry name" value="Cytochrome c"/>
    <property type="match status" value="2"/>
</dbReference>
<protein>
    <submittedName>
        <fullName evidence="9">C-type cytochrome</fullName>
    </submittedName>
</protein>
<keyword evidence="7" id="KW-0732">Signal</keyword>
<evidence type="ECO:0000256" key="5">
    <source>
        <dbReference type="ARBA" id="ARBA00023004"/>
    </source>
</evidence>
<dbReference type="Gene3D" id="1.10.760.10">
    <property type="entry name" value="Cytochrome c-like domain"/>
    <property type="match status" value="2"/>
</dbReference>
<evidence type="ECO:0000259" key="8">
    <source>
        <dbReference type="PROSITE" id="PS51007"/>
    </source>
</evidence>
<proteinExistence type="predicted"/>
<evidence type="ECO:0000256" key="2">
    <source>
        <dbReference type="ARBA" id="ARBA00022617"/>
    </source>
</evidence>
<comment type="caution">
    <text evidence="9">The sequence shown here is derived from an EMBL/GenBank/DDBJ whole genome shotgun (WGS) entry which is preliminary data.</text>
</comment>
<evidence type="ECO:0000256" key="3">
    <source>
        <dbReference type="ARBA" id="ARBA00022723"/>
    </source>
</evidence>
<dbReference type="PANTHER" id="PTHR33751:SF9">
    <property type="entry name" value="CYTOCHROME C4"/>
    <property type="match status" value="1"/>
</dbReference>
<dbReference type="EMBL" id="JAEVLS010000001">
    <property type="protein sequence ID" value="MBM0104175.1"/>
    <property type="molecule type" value="Genomic_DNA"/>
</dbReference>
<accession>A0ABS1WT82</accession>